<dbReference type="Proteomes" id="UP000488506">
    <property type="component" value="Unassembled WGS sequence"/>
</dbReference>
<protein>
    <submittedName>
        <fullName evidence="1">Uncharacterized protein</fullName>
    </submittedName>
</protein>
<gene>
    <name evidence="1" type="ORF">FD145_860</name>
</gene>
<reference evidence="1 2" key="1">
    <citation type="submission" date="2019-12" db="EMBL/GenBank/DDBJ databases">
        <authorList>
            <person name="Wolfe R."/>
            <person name="Danczak R."/>
            <person name="Wilkins M."/>
        </authorList>
    </citation>
    <scope>NUCLEOTIDE SEQUENCE [LARGE SCALE GENOMIC DNA]</scope>
    <source>
        <strain evidence="1">X2_MaxBin.013</strain>
    </source>
</reference>
<proteinExistence type="predicted"/>
<dbReference type="EMBL" id="WPAF01000012">
    <property type="protein sequence ID" value="KAF0134104.1"/>
    <property type="molecule type" value="Genomic_DNA"/>
</dbReference>
<comment type="caution">
    <text evidence="1">The sequence shown here is derived from an EMBL/GenBank/DDBJ whole genome shotgun (WGS) entry which is preliminary data.</text>
</comment>
<evidence type="ECO:0000313" key="2">
    <source>
        <dbReference type="Proteomes" id="UP000488506"/>
    </source>
</evidence>
<evidence type="ECO:0000313" key="1">
    <source>
        <dbReference type="EMBL" id="KAF0134104.1"/>
    </source>
</evidence>
<sequence>MFTSMGLLQNGVSREPHTEVWGIYEGKLLEYSPDFSLGCIMQQSLVY</sequence>
<dbReference type="AlphaFoldDB" id="A0A833L3I1"/>
<name>A0A833L3I1_UNCSA</name>
<organism evidence="1 2">
    <name type="scientific">Candidatus Saganbacteria bacterium</name>
    <dbReference type="NCBI Taxonomy" id="2575572"/>
    <lineage>
        <taxon>Bacteria</taxon>
        <taxon>Bacillati</taxon>
        <taxon>Saganbacteria</taxon>
    </lineage>
</organism>
<accession>A0A833L3I1</accession>